<feature type="compositionally biased region" description="Polar residues" evidence="2">
    <location>
        <begin position="7"/>
        <end position="25"/>
    </location>
</feature>
<protein>
    <recommendedName>
        <fullName evidence="5">Coiled-coil domain containing 62</fullName>
    </recommendedName>
</protein>
<feature type="region of interest" description="Disordered" evidence="2">
    <location>
        <begin position="1"/>
        <end position="67"/>
    </location>
</feature>
<keyword evidence="4" id="KW-1185">Reference proteome</keyword>
<feature type="coiled-coil region" evidence="1">
    <location>
        <begin position="97"/>
        <end position="128"/>
    </location>
</feature>
<feature type="coiled-coil region" evidence="1">
    <location>
        <begin position="265"/>
        <end position="383"/>
    </location>
</feature>
<dbReference type="Proteomes" id="UP001046870">
    <property type="component" value="Chromosome 6"/>
</dbReference>
<sequence>MDEGKRTFSSNENARSPAPNFSPTLVSPLDPWHSTPVKKNHVRVPAEVSSVPKRLPAGSGAKREAARSLLTSPECSLIVHSKQNDRKAAVEAEGGIVQKQRRELQLLMAELKDRDQELNDMVAAHNKQMQAWEHDRQRVLTLEQRSARLESELQKRSEVIRALTKQLRIAEARQQDGHRELNNTQLQLHQLSQQQQLSASQCQDLEERNQSLNSTVLDLSSQVGRLQAREEELSAMLKLKDKDVTEATNLIVDLTGRFQKLEVMLKEFRSREVKALKEVEEHKRRFREARLENVKLKEELQEKTAESNAQREEIIRLKQENQRLERELAVAGEGESWKDELLRSARSKQERTESELHCLRQAYENQQNDLQLLQLNLECAQEALMQRASRVSPGSQGDLTCLLLDSPPGNRKSPGLVNGPSPSRTSPCLVSSGDQRVQPPSPDSVQEEQYSPTSRLRRLLTKSRQMVASLELNAKRPACPAHSPTNESLHSPSHAFARSPVHSPTHGCTTSRDRSELGQL</sequence>
<feature type="compositionally biased region" description="Basic and acidic residues" evidence="2">
    <location>
        <begin position="511"/>
        <end position="520"/>
    </location>
</feature>
<dbReference type="OrthoDB" id="6155277at2759"/>
<accession>A0A9D3Q7U0</accession>
<evidence type="ECO:0000313" key="3">
    <source>
        <dbReference type="EMBL" id="KAG7476610.1"/>
    </source>
</evidence>
<organism evidence="3 4">
    <name type="scientific">Megalops atlanticus</name>
    <name type="common">Tarpon</name>
    <name type="synonym">Clupea gigantea</name>
    <dbReference type="NCBI Taxonomy" id="7932"/>
    <lineage>
        <taxon>Eukaryota</taxon>
        <taxon>Metazoa</taxon>
        <taxon>Chordata</taxon>
        <taxon>Craniata</taxon>
        <taxon>Vertebrata</taxon>
        <taxon>Euteleostomi</taxon>
        <taxon>Actinopterygii</taxon>
        <taxon>Neopterygii</taxon>
        <taxon>Teleostei</taxon>
        <taxon>Elopiformes</taxon>
        <taxon>Megalopidae</taxon>
        <taxon>Megalops</taxon>
    </lineage>
</organism>
<comment type="caution">
    <text evidence="3">The sequence shown here is derived from an EMBL/GenBank/DDBJ whole genome shotgun (WGS) entry which is preliminary data.</text>
</comment>
<evidence type="ECO:0000256" key="2">
    <source>
        <dbReference type="SAM" id="MobiDB-lite"/>
    </source>
</evidence>
<evidence type="ECO:0000256" key="1">
    <source>
        <dbReference type="SAM" id="Coils"/>
    </source>
</evidence>
<proteinExistence type="predicted"/>
<keyword evidence="1" id="KW-0175">Coiled coil</keyword>
<dbReference type="EMBL" id="JAFDVH010000006">
    <property type="protein sequence ID" value="KAG7476610.1"/>
    <property type="molecule type" value="Genomic_DNA"/>
</dbReference>
<evidence type="ECO:0008006" key="5">
    <source>
        <dbReference type="Google" id="ProtNLM"/>
    </source>
</evidence>
<feature type="region of interest" description="Disordered" evidence="2">
    <location>
        <begin position="474"/>
        <end position="520"/>
    </location>
</feature>
<dbReference type="AlphaFoldDB" id="A0A9D3Q7U0"/>
<name>A0A9D3Q7U0_MEGAT</name>
<feature type="compositionally biased region" description="Polar residues" evidence="2">
    <location>
        <begin position="420"/>
        <end position="435"/>
    </location>
</feature>
<reference evidence="3" key="1">
    <citation type="submission" date="2021-01" db="EMBL/GenBank/DDBJ databases">
        <authorList>
            <person name="Zahm M."/>
            <person name="Roques C."/>
            <person name="Cabau C."/>
            <person name="Klopp C."/>
            <person name="Donnadieu C."/>
            <person name="Jouanno E."/>
            <person name="Lampietro C."/>
            <person name="Louis A."/>
            <person name="Herpin A."/>
            <person name="Echchiki A."/>
            <person name="Berthelot C."/>
            <person name="Parey E."/>
            <person name="Roest-Crollius H."/>
            <person name="Braasch I."/>
            <person name="Postlethwait J."/>
            <person name="Bobe J."/>
            <person name="Montfort J."/>
            <person name="Bouchez O."/>
            <person name="Begum T."/>
            <person name="Mejri S."/>
            <person name="Adams A."/>
            <person name="Chen W.-J."/>
            <person name="Guiguen Y."/>
        </authorList>
    </citation>
    <scope>NUCLEOTIDE SEQUENCE</scope>
    <source>
        <strain evidence="3">YG-15Mar2019-1</strain>
        <tissue evidence="3">Brain</tissue>
    </source>
</reference>
<feature type="compositionally biased region" description="Polar residues" evidence="2">
    <location>
        <begin position="443"/>
        <end position="454"/>
    </location>
</feature>
<gene>
    <name evidence="3" type="ORF">MATL_G00084670</name>
</gene>
<feature type="region of interest" description="Disordered" evidence="2">
    <location>
        <begin position="390"/>
        <end position="456"/>
    </location>
</feature>
<evidence type="ECO:0000313" key="4">
    <source>
        <dbReference type="Proteomes" id="UP001046870"/>
    </source>
</evidence>